<feature type="transmembrane region" description="Helical" evidence="1">
    <location>
        <begin position="62"/>
        <end position="81"/>
    </location>
</feature>
<feature type="transmembrane region" description="Helical" evidence="1">
    <location>
        <begin position="6"/>
        <end position="25"/>
    </location>
</feature>
<protein>
    <submittedName>
        <fullName evidence="2">Uncharacterized protein</fullName>
    </submittedName>
</protein>
<comment type="caution">
    <text evidence="2">The sequence shown here is derived from an EMBL/GenBank/DDBJ whole genome shotgun (WGS) entry which is preliminary data.</text>
</comment>
<evidence type="ECO:0000313" key="2">
    <source>
        <dbReference type="EMBL" id="KIL34385.1"/>
    </source>
</evidence>
<name>A0ABR5A064_9BACL</name>
<dbReference type="EMBL" id="JXAL01000033">
    <property type="protein sequence ID" value="KIL34385.1"/>
    <property type="molecule type" value="Genomic_DNA"/>
</dbReference>
<keyword evidence="3" id="KW-1185">Reference proteome</keyword>
<keyword evidence="1" id="KW-0472">Membrane</keyword>
<keyword evidence="1" id="KW-1133">Transmembrane helix</keyword>
<sequence>MTINEWIAVCTACLYGVITASGSVMQISRKMIPLWSASGMLIGGMYLLAVGVLIIANPLAEILMLPGLVLLHVLAVVNGFHMHGRINLSHHIIRLVLSSIIAILLLV</sequence>
<gene>
    <name evidence="2" type="ORF">SD71_20395</name>
</gene>
<accession>A0ABR5A064</accession>
<dbReference type="Proteomes" id="UP000054526">
    <property type="component" value="Unassembled WGS sequence"/>
</dbReference>
<feature type="transmembrane region" description="Helical" evidence="1">
    <location>
        <begin position="88"/>
        <end position="106"/>
    </location>
</feature>
<dbReference type="RefSeq" id="WP_041067425.1">
    <property type="nucleotide sequence ID" value="NZ_JXAL01000033.1"/>
</dbReference>
<organism evidence="2 3">
    <name type="scientific">Cohnella kolymensis</name>
    <dbReference type="NCBI Taxonomy" id="1590652"/>
    <lineage>
        <taxon>Bacteria</taxon>
        <taxon>Bacillati</taxon>
        <taxon>Bacillota</taxon>
        <taxon>Bacilli</taxon>
        <taxon>Bacillales</taxon>
        <taxon>Paenibacillaceae</taxon>
        <taxon>Cohnella</taxon>
    </lineage>
</organism>
<feature type="transmembrane region" description="Helical" evidence="1">
    <location>
        <begin position="32"/>
        <end position="56"/>
    </location>
</feature>
<keyword evidence="1" id="KW-0812">Transmembrane</keyword>
<evidence type="ECO:0000313" key="3">
    <source>
        <dbReference type="Proteomes" id="UP000054526"/>
    </source>
</evidence>
<reference evidence="2 3" key="1">
    <citation type="submission" date="2014-12" db="EMBL/GenBank/DDBJ databases">
        <title>Draft genome sequence of Cohnella kolymensis strain B-2846.</title>
        <authorList>
            <person name="Karlyshev A.V."/>
            <person name="Kudryashova E.B."/>
        </authorList>
    </citation>
    <scope>NUCLEOTIDE SEQUENCE [LARGE SCALE GENOMIC DNA]</scope>
    <source>
        <strain evidence="2 3">VKM B-2846</strain>
    </source>
</reference>
<proteinExistence type="predicted"/>
<evidence type="ECO:0000256" key="1">
    <source>
        <dbReference type="SAM" id="Phobius"/>
    </source>
</evidence>